<gene>
    <name evidence="1" type="ORF">KR51_00019160</name>
</gene>
<keyword evidence="2" id="KW-1185">Reference proteome</keyword>
<protein>
    <submittedName>
        <fullName evidence="1">Uncharacterized protein</fullName>
    </submittedName>
</protein>
<dbReference type="Proteomes" id="UP000016960">
    <property type="component" value="Unassembled WGS sequence"/>
</dbReference>
<organism evidence="1 2">
    <name type="scientific">Rubidibacter lacunae KORDI 51-2</name>
    <dbReference type="NCBI Taxonomy" id="582515"/>
    <lineage>
        <taxon>Bacteria</taxon>
        <taxon>Bacillati</taxon>
        <taxon>Cyanobacteriota</taxon>
        <taxon>Cyanophyceae</taxon>
        <taxon>Oscillatoriophycideae</taxon>
        <taxon>Chroococcales</taxon>
        <taxon>Aphanothecaceae</taxon>
        <taxon>Rubidibacter</taxon>
    </lineage>
</organism>
<comment type="caution">
    <text evidence="1">The sequence shown here is derived from an EMBL/GenBank/DDBJ whole genome shotgun (WGS) entry which is preliminary data.</text>
</comment>
<dbReference type="AlphaFoldDB" id="U5DL94"/>
<dbReference type="InterPro" id="IPR026988">
    <property type="entry name" value="YaaC-like"/>
</dbReference>
<dbReference type="Pfam" id="PF14175">
    <property type="entry name" value="YaaC"/>
    <property type="match status" value="1"/>
</dbReference>
<accession>U5DL94</accession>
<sequence length="106" mass="12504">MKLDGTDRAVANFCKDTMWDNMSYGWDPIWFAPRLRGSIGSMPRESFYYLAMFILGSVARYTPELLLAVSSPKTEVGWNLERFLTAAERYFPHLMLRWWTDESLYF</sequence>
<evidence type="ECO:0000313" key="2">
    <source>
        <dbReference type="Proteomes" id="UP000016960"/>
    </source>
</evidence>
<dbReference type="InParanoid" id="U5DL94"/>
<dbReference type="EMBL" id="ASSJ01000049">
    <property type="protein sequence ID" value="ERN41349.1"/>
    <property type="molecule type" value="Genomic_DNA"/>
</dbReference>
<reference evidence="1 2" key="1">
    <citation type="submission" date="2013-05" db="EMBL/GenBank/DDBJ databases">
        <title>Draft genome sequence of Rubidibacter lacunae KORDI 51-2.</title>
        <authorList>
            <person name="Choi D.H."/>
            <person name="Noh J.H."/>
            <person name="Kwon K.-K."/>
            <person name="Lee J.-H."/>
            <person name="Ryu J.-Y."/>
        </authorList>
    </citation>
    <scope>NUCLEOTIDE SEQUENCE [LARGE SCALE GENOMIC DNA]</scope>
    <source>
        <strain evidence="1 2">KORDI 51-2</strain>
    </source>
</reference>
<proteinExistence type="predicted"/>
<name>U5DL94_9CHRO</name>
<evidence type="ECO:0000313" key="1">
    <source>
        <dbReference type="EMBL" id="ERN41349.1"/>
    </source>
</evidence>